<dbReference type="OrthoDB" id="187139at2759"/>
<dbReference type="SUPFAM" id="SSF51126">
    <property type="entry name" value="Pectin lyase-like"/>
    <property type="match status" value="1"/>
</dbReference>
<dbReference type="InterPro" id="IPR000743">
    <property type="entry name" value="Glyco_hydro_28"/>
</dbReference>
<dbReference type="EMBL" id="JAMYWD010000011">
    <property type="protein sequence ID" value="KAJ4957095.1"/>
    <property type="molecule type" value="Genomic_DNA"/>
</dbReference>
<dbReference type="InterPro" id="IPR006626">
    <property type="entry name" value="PbH1"/>
</dbReference>
<evidence type="ECO:0000256" key="5">
    <source>
        <dbReference type="SAM" id="SignalP"/>
    </source>
</evidence>
<keyword evidence="3 4" id="KW-0326">Glycosidase</keyword>
<evidence type="ECO:0008006" key="8">
    <source>
        <dbReference type="Google" id="ProtNLM"/>
    </source>
</evidence>
<keyword evidence="5" id="KW-0732">Signal</keyword>
<dbReference type="InterPro" id="IPR051801">
    <property type="entry name" value="GH28_Enzymes"/>
</dbReference>
<protein>
    <recommendedName>
        <fullName evidence="8">Polygalacturonase</fullName>
    </recommendedName>
</protein>
<dbReference type="PANTHER" id="PTHR31339:SF3">
    <property type="entry name" value="PECTIN LYASE-LIKE SUPERFAMILY PROTEIN"/>
    <property type="match status" value="1"/>
</dbReference>
<evidence type="ECO:0000256" key="2">
    <source>
        <dbReference type="ARBA" id="ARBA00022801"/>
    </source>
</evidence>
<sequence>MLGSLLSVLVCFLVMAPSMTPWFAAGDVITCAGTVPMRYRSDKISITDFGGVGDGHTLNTLAFREAIYRIQHLRRRGGTLLYIPPGVYLTESFNLTSHMTLYLARGAVIRATQNTLNWPLIAPLPSYGRGRELPGGRYMSFIHGDGVRDVIITGENGTIDGQGDVWWNMWRQKSLQFTRPNLIEFMNSRHIIMSNLIFQNSPFWNIHPVYCSNVVIQHVTILAPHDSPNTDGIDPDSSSNVCIEDSYISTGDDLVAVKSGWDEYGIAYGRPSSDITIRRITGSSPFAGIAVGSEASGGVENVLAENINLFDMGIGIHVKTNTGRGGVIRNITVSNVYVENVRIGIKIVGDVGDHPDDKFNPNALPVVTGVRINDVWGVKVQQPGLIRGIKNSPFTGICLSNISFHGVAGRGTTPWKCSDVTGGSQGVSPWPCSELMSTHGSGSCSIY</sequence>
<keyword evidence="2 4" id="KW-0378">Hydrolase</keyword>
<comment type="caution">
    <text evidence="6">The sequence shown here is derived from an EMBL/GenBank/DDBJ whole genome shotgun (WGS) entry which is preliminary data.</text>
</comment>
<accession>A0A9Q0K075</accession>
<organism evidence="6 7">
    <name type="scientific">Protea cynaroides</name>
    <dbReference type="NCBI Taxonomy" id="273540"/>
    <lineage>
        <taxon>Eukaryota</taxon>
        <taxon>Viridiplantae</taxon>
        <taxon>Streptophyta</taxon>
        <taxon>Embryophyta</taxon>
        <taxon>Tracheophyta</taxon>
        <taxon>Spermatophyta</taxon>
        <taxon>Magnoliopsida</taxon>
        <taxon>Proteales</taxon>
        <taxon>Proteaceae</taxon>
        <taxon>Protea</taxon>
    </lineage>
</organism>
<gene>
    <name evidence="6" type="ORF">NE237_013878</name>
</gene>
<evidence type="ECO:0000313" key="6">
    <source>
        <dbReference type="EMBL" id="KAJ4957095.1"/>
    </source>
</evidence>
<dbReference type="SMART" id="SM00710">
    <property type="entry name" value="PbH1"/>
    <property type="match status" value="5"/>
</dbReference>
<dbReference type="Gene3D" id="2.160.20.10">
    <property type="entry name" value="Single-stranded right-handed beta-helix, Pectin lyase-like"/>
    <property type="match status" value="1"/>
</dbReference>
<reference evidence="6" key="1">
    <citation type="journal article" date="2023" name="Plant J.">
        <title>The genome of the king protea, Protea cynaroides.</title>
        <authorList>
            <person name="Chang J."/>
            <person name="Duong T.A."/>
            <person name="Schoeman C."/>
            <person name="Ma X."/>
            <person name="Roodt D."/>
            <person name="Barker N."/>
            <person name="Li Z."/>
            <person name="Van de Peer Y."/>
            <person name="Mizrachi E."/>
        </authorList>
    </citation>
    <scope>NUCLEOTIDE SEQUENCE</scope>
    <source>
        <tissue evidence="6">Young leaves</tissue>
    </source>
</reference>
<comment type="similarity">
    <text evidence="1 4">Belongs to the glycosyl hydrolase 28 family.</text>
</comment>
<dbReference type="Proteomes" id="UP001141806">
    <property type="component" value="Unassembled WGS sequence"/>
</dbReference>
<dbReference type="PANTHER" id="PTHR31339">
    <property type="entry name" value="PECTIN LYASE-RELATED"/>
    <property type="match status" value="1"/>
</dbReference>
<name>A0A9Q0K075_9MAGN</name>
<feature type="chain" id="PRO_5040177701" description="Polygalacturonase" evidence="5">
    <location>
        <begin position="27"/>
        <end position="447"/>
    </location>
</feature>
<dbReference type="GO" id="GO:0005975">
    <property type="term" value="P:carbohydrate metabolic process"/>
    <property type="evidence" value="ECO:0007669"/>
    <property type="project" value="InterPro"/>
</dbReference>
<proteinExistence type="inferred from homology"/>
<evidence type="ECO:0000313" key="7">
    <source>
        <dbReference type="Proteomes" id="UP001141806"/>
    </source>
</evidence>
<evidence type="ECO:0000256" key="3">
    <source>
        <dbReference type="ARBA" id="ARBA00023295"/>
    </source>
</evidence>
<dbReference type="AlphaFoldDB" id="A0A9Q0K075"/>
<feature type="signal peptide" evidence="5">
    <location>
        <begin position="1"/>
        <end position="26"/>
    </location>
</feature>
<evidence type="ECO:0000256" key="4">
    <source>
        <dbReference type="RuleBase" id="RU361169"/>
    </source>
</evidence>
<dbReference type="InterPro" id="IPR011050">
    <property type="entry name" value="Pectin_lyase_fold/virulence"/>
</dbReference>
<dbReference type="InterPro" id="IPR012334">
    <property type="entry name" value="Pectin_lyas_fold"/>
</dbReference>
<dbReference type="Pfam" id="PF00295">
    <property type="entry name" value="Glyco_hydro_28"/>
    <property type="match status" value="1"/>
</dbReference>
<dbReference type="GO" id="GO:0004650">
    <property type="term" value="F:polygalacturonase activity"/>
    <property type="evidence" value="ECO:0007669"/>
    <property type="project" value="InterPro"/>
</dbReference>
<keyword evidence="7" id="KW-1185">Reference proteome</keyword>
<evidence type="ECO:0000256" key="1">
    <source>
        <dbReference type="ARBA" id="ARBA00008834"/>
    </source>
</evidence>